<reference evidence="1" key="1">
    <citation type="submission" date="2019-12" db="EMBL/GenBank/DDBJ databases">
        <title>Genome sequencing and annotation of Brassica cretica.</title>
        <authorList>
            <person name="Studholme D.J."/>
            <person name="Sarris P."/>
        </authorList>
    </citation>
    <scope>NUCLEOTIDE SEQUENCE</scope>
    <source>
        <strain evidence="1">PFS-109/04</strain>
        <tissue evidence="1">Leaf</tissue>
    </source>
</reference>
<organism evidence="1 2">
    <name type="scientific">Brassica cretica</name>
    <name type="common">Mustard</name>
    <dbReference type="NCBI Taxonomy" id="69181"/>
    <lineage>
        <taxon>Eukaryota</taxon>
        <taxon>Viridiplantae</taxon>
        <taxon>Streptophyta</taxon>
        <taxon>Embryophyta</taxon>
        <taxon>Tracheophyta</taxon>
        <taxon>Spermatophyta</taxon>
        <taxon>Magnoliopsida</taxon>
        <taxon>eudicotyledons</taxon>
        <taxon>Gunneridae</taxon>
        <taxon>Pentapetalae</taxon>
        <taxon>rosids</taxon>
        <taxon>malvids</taxon>
        <taxon>Brassicales</taxon>
        <taxon>Brassicaceae</taxon>
        <taxon>Brassiceae</taxon>
        <taxon>Brassica</taxon>
    </lineage>
</organism>
<evidence type="ECO:0000313" key="2">
    <source>
        <dbReference type="Proteomes" id="UP000712600"/>
    </source>
</evidence>
<comment type="caution">
    <text evidence="1">The sequence shown here is derived from an EMBL/GenBank/DDBJ whole genome shotgun (WGS) entry which is preliminary data.</text>
</comment>
<dbReference type="Proteomes" id="UP000712600">
    <property type="component" value="Unassembled WGS sequence"/>
</dbReference>
<name>A0A8S9MWZ1_BRACR</name>
<gene>
    <name evidence="1" type="ORF">F2Q69_00056550</name>
</gene>
<dbReference type="EMBL" id="QGKX02002183">
    <property type="protein sequence ID" value="KAF3484964.1"/>
    <property type="molecule type" value="Genomic_DNA"/>
</dbReference>
<evidence type="ECO:0000313" key="1">
    <source>
        <dbReference type="EMBL" id="KAF3484964.1"/>
    </source>
</evidence>
<dbReference type="AlphaFoldDB" id="A0A8S9MWZ1"/>
<sequence length="53" mass="5837">MFLGTVIGNFRGTAPSENSEEAFPRNIPRNESLGIFRGTCPSVYSESSFPRNV</sequence>
<accession>A0A8S9MWZ1</accession>
<protein>
    <submittedName>
        <fullName evidence="1">Uncharacterized protein</fullName>
    </submittedName>
</protein>
<proteinExistence type="predicted"/>